<dbReference type="EMBL" id="JAMQGM010000037">
    <property type="protein sequence ID" value="MCM2579029.1"/>
    <property type="molecule type" value="Genomic_DNA"/>
</dbReference>
<gene>
    <name evidence="4" type="ORF">M1E25_17000</name>
</gene>
<organism evidence="4 5">
    <name type="scientific">Streptomyces meridianus</name>
    <dbReference type="NCBI Taxonomy" id="2938945"/>
    <lineage>
        <taxon>Bacteria</taxon>
        <taxon>Bacillati</taxon>
        <taxon>Actinomycetota</taxon>
        <taxon>Actinomycetes</taxon>
        <taxon>Kitasatosporales</taxon>
        <taxon>Streptomycetaceae</taxon>
        <taxon>Streptomyces</taxon>
    </lineage>
</organism>
<dbReference type="Pfam" id="PF17940">
    <property type="entry name" value="TetR_C_31"/>
    <property type="match status" value="1"/>
</dbReference>
<dbReference type="Pfam" id="PF00440">
    <property type="entry name" value="TetR_N"/>
    <property type="match status" value="1"/>
</dbReference>
<dbReference type="InterPro" id="IPR009057">
    <property type="entry name" value="Homeodomain-like_sf"/>
</dbReference>
<keyword evidence="5" id="KW-1185">Reference proteome</keyword>
<dbReference type="RefSeq" id="WP_251416388.1">
    <property type="nucleotide sequence ID" value="NZ_JAMQGM010000037.1"/>
</dbReference>
<dbReference type="SUPFAM" id="SSF48498">
    <property type="entry name" value="Tetracyclin repressor-like, C-terminal domain"/>
    <property type="match status" value="1"/>
</dbReference>
<evidence type="ECO:0000259" key="3">
    <source>
        <dbReference type="PROSITE" id="PS50977"/>
    </source>
</evidence>
<evidence type="ECO:0000313" key="5">
    <source>
        <dbReference type="Proteomes" id="UP001167160"/>
    </source>
</evidence>
<dbReference type="InterPro" id="IPR036271">
    <property type="entry name" value="Tet_transcr_reg_TetR-rel_C_sf"/>
</dbReference>
<dbReference type="InterPro" id="IPR041583">
    <property type="entry name" value="TetR_C_31"/>
</dbReference>
<dbReference type="PANTHER" id="PTHR30055:SF226">
    <property type="entry name" value="HTH-TYPE TRANSCRIPTIONAL REGULATOR PKSA"/>
    <property type="match status" value="1"/>
</dbReference>
<feature type="domain" description="HTH tetR-type" evidence="3">
    <location>
        <begin position="10"/>
        <end position="70"/>
    </location>
</feature>
<accession>A0ABT0X9E5</accession>
<feature type="DNA-binding region" description="H-T-H motif" evidence="2">
    <location>
        <begin position="33"/>
        <end position="52"/>
    </location>
</feature>
<dbReference type="SUPFAM" id="SSF46689">
    <property type="entry name" value="Homeodomain-like"/>
    <property type="match status" value="1"/>
</dbReference>
<evidence type="ECO:0000256" key="1">
    <source>
        <dbReference type="ARBA" id="ARBA00023125"/>
    </source>
</evidence>
<reference evidence="4" key="1">
    <citation type="journal article" date="2023" name="Int. J. Syst. Evol. Microbiol.">
        <title>Streptomyces meridianus sp. nov. isolated from brackish water of the Tagus estuary in Alcochete, Portugal.</title>
        <authorList>
            <person name="Santos J.D.N."/>
            <person name="Klimek D."/>
            <person name="Calusinska M."/>
            <person name="Lobo Da Cunha A."/>
            <person name="Catita J."/>
            <person name="Goncalves H."/>
            <person name="Gonzalez I."/>
            <person name="Reyes F."/>
            <person name="Lage O.M."/>
        </authorList>
    </citation>
    <scope>NUCLEOTIDE SEQUENCE</scope>
    <source>
        <strain evidence="4">MTZ3.1</strain>
    </source>
</reference>
<keyword evidence="1 2" id="KW-0238">DNA-binding</keyword>
<proteinExistence type="predicted"/>
<comment type="caution">
    <text evidence="4">The sequence shown here is derived from an EMBL/GenBank/DDBJ whole genome shotgun (WGS) entry which is preliminary data.</text>
</comment>
<dbReference type="InterPro" id="IPR001647">
    <property type="entry name" value="HTH_TetR"/>
</dbReference>
<dbReference type="PANTHER" id="PTHR30055">
    <property type="entry name" value="HTH-TYPE TRANSCRIPTIONAL REGULATOR RUTR"/>
    <property type="match status" value="1"/>
</dbReference>
<dbReference type="PRINTS" id="PR00455">
    <property type="entry name" value="HTHTETR"/>
</dbReference>
<evidence type="ECO:0000313" key="4">
    <source>
        <dbReference type="EMBL" id="MCM2579029.1"/>
    </source>
</evidence>
<dbReference type="Proteomes" id="UP001167160">
    <property type="component" value="Unassembled WGS sequence"/>
</dbReference>
<name>A0ABT0X9E5_9ACTN</name>
<protein>
    <submittedName>
        <fullName evidence="4">TetR/AcrR family transcriptional regulator</fullName>
    </submittedName>
</protein>
<dbReference type="PROSITE" id="PS50977">
    <property type="entry name" value="HTH_TETR_2"/>
    <property type="match status" value="1"/>
</dbReference>
<evidence type="ECO:0000256" key="2">
    <source>
        <dbReference type="PROSITE-ProRule" id="PRU00335"/>
    </source>
</evidence>
<dbReference type="Gene3D" id="1.10.357.10">
    <property type="entry name" value="Tetracycline Repressor, domain 2"/>
    <property type="match status" value="1"/>
</dbReference>
<sequence>MAEGAAARGAATREALMRAAIELIGEVGWGSVSTRMVAERAGVPTGSVHYHFRSLDGLLADATLPLLNGLVAEAESALDAAEGIDGGIDWITGMISHYTADASELRLSGEIFLAAARSERLGAEIAAALARFRRAVAAWLTRCGRDRDAEAVAVVIAASVDGLMLHRAVDASVDPNALADVLRTILKTDGTRRNAK</sequence>
<dbReference type="InterPro" id="IPR050109">
    <property type="entry name" value="HTH-type_TetR-like_transc_reg"/>
</dbReference>